<keyword evidence="2" id="KW-1185">Reference proteome</keyword>
<reference evidence="2" key="1">
    <citation type="journal article" date="2023" name="Nat. Plants">
        <title>Single-cell RNA sequencing provides a high-resolution roadmap for understanding the multicellular compartmentation of specialized metabolism.</title>
        <authorList>
            <person name="Sun S."/>
            <person name="Shen X."/>
            <person name="Li Y."/>
            <person name="Li Y."/>
            <person name="Wang S."/>
            <person name="Li R."/>
            <person name="Zhang H."/>
            <person name="Shen G."/>
            <person name="Guo B."/>
            <person name="Wei J."/>
            <person name="Xu J."/>
            <person name="St-Pierre B."/>
            <person name="Chen S."/>
            <person name="Sun C."/>
        </authorList>
    </citation>
    <scope>NUCLEOTIDE SEQUENCE [LARGE SCALE GENOMIC DNA]</scope>
</reference>
<gene>
    <name evidence="1" type="ORF">M9H77_02515</name>
</gene>
<organism evidence="1 2">
    <name type="scientific">Catharanthus roseus</name>
    <name type="common">Madagascar periwinkle</name>
    <name type="synonym">Vinca rosea</name>
    <dbReference type="NCBI Taxonomy" id="4058"/>
    <lineage>
        <taxon>Eukaryota</taxon>
        <taxon>Viridiplantae</taxon>
        <taxon>Streptophyta</taxon>
        <taxon>Embryophyta</taxon>
        <taxon>Tracheophyta</taxon>
        <taxon>Spermatophyta</taxon>
        <taxon>Magnoliopsida</taxon>
        <taxon>eudicotyledons</taxon>
        <taxon>Gunneridae</taxon>
        <taxon>Pentapetalae</taxon>
        <taxon>asterids</taxon>
        <taxon>lamiids</taxon>
        <taxon>Gentianales</taxon>
        <taxon>Apocynaceae</taxon>
        <taxon>Rauvolfioideae</taxon>
        <taxon>Vinceae</taxon>
        <taxon>Catharanthinae</taxon>
        <taxon>Catharanthus</taxon>
    </lineage>
</organism>
<proteinExistence type="predicted"/>
<evidence type="ECO:0000313" key="2">
    <source>
        <dbReference type="Proteomes" id="UP001060085"/>
    </source>
</evidence>
<evidence type="ECO:0000313" key="1">
    <source>
        <dbReference type="EMBL" id="KAI5681288.1"/>
    </source>
</evidence>
<dbReference type="EMBL" id="CM044701">
    <property type="protein sequence ID" value="KAI5681288.1"/>
    <property type="molecule type" value="Genomic_DNA"/>
</dbReference>
<comment type="caution">
    <text evidence="1">The sequence shown here is derived from an EMBL/GenBank/DDBJ whole genome shotgun (WGS) entry which is preliminary data.</text>
</comment>
<protein>
    <submittedName>
        <fullName evidence="1">Uncharacterized protein</fullName>
    </submittedName>
</protein>
<name>A0ACC0C912_CATRO</name>
<dbReference type="Proteomes" id="UP001060085">
    <property type="component" value="Linkage Group LG01"/>
</dbReference>
<sequence>MEVRSKQKDYQSKLSSDMHNYYHGSGNRFNSFGENNHGIGNFTSRRHVGDGKLSSYAKSFEHTSYDDYGGYGRVNTRYDNYEHSPYDYYEKNMDINSIFSASLGTLLEKKQFIELNSISCAIPRVDEYYFNIANYVSYVLGIEDK</sequence>
<accession>A0ACC0C912</accession>